<feature type="region of interest" description="Disordered" evidence="1">
    <location>
        <begin position="1"/>
        <end position="30"/>
    </location>
</feature>
<evidence type="ECO:0000256" key="1">
    <source>
        <dbReference type="SAM" id="MobiDB-lite"/>
    </source>
</evidence>
<evidence type="ECO:0000313" key="2">
    <source>
        <dbReference type="EMBL" id="KII83881.1"/>
    </source>
</evidence>
<accession>A0A0C9SKK2</accession>
<dbReference type="HOGENOM" id="CLU_2237733_0_0_1"/>
<keyword evidence="3" id="KW-1185">Reference proteome</keyword>
<reference evidence="2 3" key="1">
    <citation type="submission" date="2014-06" db="EMBL/GenBank/DDBJ databases">
        <title>Evolutionary Origins and Diversification of the Mycorrhizal Mutualists.</title>
        <authorList>
            <consortium name="DOE Joint Genome Institute"/>
            <consortium name="Mycorrhizal Genomics Consortium"/>
            <person name="Kohler A."/>
            <person name="Kuo A."/>
            <person name="Nagy L.G."/>
            <person name="Floudas D."/>
            <person name="Copeland A."/>
            <person name="Barry K.W."/>
            <person name="Cichocki N."/>
            <person name="Veneault-Fourrey C."/>
            <person name="LaButti K."/>
            <person name="Lindquist E.A."/>
            <person name="Lipzen A."/>
            <person name="Lundell T."/>
            <person name="Morin E."/>
            <person name="Murat C."/>
            <person name="Riley R."/>
            <person name="Ohm R."/>
            <person name="Sun H."/>
            <person name="Tunlid A."/>
            <person name="Henrissat B."/>
            <person name="Grigoriev I.V."/>
            <person name="Hibbett D.S."/>
            <person name="Martin F."/>
        </authorList>
    </citation>
    <scope>NUCLEOTIDE SEQUENCE [LARGE SCALE GENOMIC DNA]</scope>
    <source>
        <strain evidence="2 3">FD-325 SS-3</strain>
    </source>
</reference>
<evidence type="ECO:0000313" key="3">
    <source>
        <dbReference type="Proteomes" id="UP000053263"/>
    </source>
</evidence>
<dbReference type="AlphaFoldDB" id="A0A0C9SKK2"/>
<feature type="compositionally biased region" description="Low complexity" evidence="1">
    <location>
        <begin position="1"/>
        <end position="12"/>
    </location>
</feature>
<proteinExistence type="predicted"/>
<dbReference type="Proteomes" id="UP000053263">
    <property type="component" value="Unassembled WGS sequence"/>
</dbReference>
<protein>
    <submittedName>
        <fullName evidence="2">Uncharacterized protein</fullName>
    </submittedName>
</protein>
<name>A0A0C9SKK2_PLICR</name>
<organism evidence="2 3">
    <name type="scientific">Plicaturopsis crispa FD-325 SS-3</name>
    <dbReference type="NCBI Taxonomy" id="944288"/>
    <lineage>
        <taxon>Eukaryota</taxon>
        <taxon>Fungi</taxon>
        <taxon>Dikarya</taxon>
        <taxon>Basidiomycota</taxon>
        <taxon>Agaricomycotina</taxon>
        <taxon>Agaricomycetes</taxon>
        <taxon>Agaricomycetidae</taxon>
        <taxon>Amylocorticiales</taxon>
        <taxon>Amylocorticiaceae</taxon>
        <taxon>Plicatura</taxon>
        <taxon>Plicaturopsis crispa</taxon>
    </lineage>
</organism>
<sequence length="105" mass="11623">MTVATAVRRATALQPQRSATGPLSKNTTKSHQRWCRALPASCALHSTDKTTCPPRLNAGYAARHLHSTPSASLKTVVYASIAPFAMRDAQCFNRRRHRYESIRST</sequence>
<gene>
    <name evidence="2" type="ORF">PLICRDRAFT_46637</name>
</gene>
<dbReference type="EMBL" id="KN832573">
    <property type="protein sequence ID" value="KII83881.1"/>
    <property type="molecule type" value="Genomic_DNA"/>
</dbReference>
<feature type="compositionally biased region" description="Polar residues" evidence="1">
    <location>
        <begin position="13"/>
        <end position="27"/>
    </location>
</feature>